<accession>A0A4Y2J1D6</accession>
<dbReference type="Proteomes" id="UP000499080">
    <property type="component" value="Unassembled WGS sequence"/>
</dbReference>
<sequence length="45" mass="4853">IVRASYERSRAVAGDGYQDSGISTLAVTATVIQMHHTCYRQAGVI</sequence>
<protein>
    <submittedName>
        <fullName evidence="1">Uncharacterized protein</fullName>
    </submittedName>
</protein>
<evidence type="ECO:0000313" key="2">
    <source>
        <dbReference type="Proteomes" id="UP000499080"/>
    </source>
</evidence>
<organism evidence="1 2">
    <name type="scientific">Araneus ventricosus</name>
    <name type="common">Orbweaver spider</name>
    <name type="synonym">Epeira ventricosa</name>
    <dbReference type="NCBI Taxonomy" id="182803"/>
    <lineage>
        <taxon>Eukaryota</taxon>
        <taxon>Metazoa</taxon>
        <taxon>Ecdysozoa</taxon>
        <taxon>Arthropoda</taxon>
        <taxon>Chelicerata</taxon>
        <taxon>Arachnida</taxon>
        <taxon>Araneae</taxon>
        <taxon>Araneomorphae</taxon>
        <taxon>Entelegynae</taxon>
        <taxon>Araneoidea</taxon>
        <taxon>Araneidae</taxon>
        <taxon>Araneus</taxon>
    </lineage>
</organism>
<gene>
    <name evidence="1" type="ORF">AVEN_238281_1</name>
</gene>
<evidence type="ECO:0000313" key="1">
    <source>
        <dbReference type="EMBL" id="GBM83518.1"/>
    </source>
</evidence>
<feature type="non-terminal residue" evidence="1">
    <location>
        <position position="1"/>
    </location>
</feature>
<reference evidence="1 2" key="1">
    <citation type="journal article" date="2019" name="Sci. Rep.">
        <title>Orb-weaving spider Araneus ventricosus genome elucidates the spidroin gene catalogue.</title>
        <authorList>
            <person name="Kono N."/>
            <person name="Nakamura H."/>
            <person name="Ohtoshi R."/>
            <person name="Moran D.A.P."/>
            <person name="Shinohara A."/>
            <person name="Yoshida Y."/>
            <person name="Fujiwara M."/>
            <person name="Mori M."/>
            <person name="Tomita M."/>
            <person name="Arakawa K."/>
        </authorList>
    </citation>
    <scope>NUCLEOTIDE SEQUENCE [LARGE SCALE GENOMIC DNA]</scope>
</reference>
<dbReference type="EMBL" id="BGPR01003087">
    <property type="protein sequence ID" value="GBM83518.1"/>
    <property type="molecule type" value="Genomic_DNA"/>
</dbReference>
<comment type="caution">
    <text evidence="1">The sequence shown here is derived from an EMBL/GenBank/DDBJ whole genome shotgun (WGS) entry which is preliminary data.</text>
</comment>
<name>A0A4Y2J1D6_ARAVE</name>
<proteinExistence type="predicted"/>
<keyword evidence="2" id="KW-1185">Reference proteome</keyword>
<dbReference type="AlphaFoldDB" id="A0A4Y2J1D6"/>